<reference evidence="2" key="1">
    <citation type="submission" date="2023-01" db="EMBL/GenBank/DDBJ databases">
        <title>Genome assembly of the deep-sea coral Lophelia pertusa.</title>
        <authorList>
            <person name="Herrera S."/>
            <person name="Cordes E."/>
        </authorList>
    </citation>
    <scope>NUCLEOTIDE SEQUENCE</scope>
    <source>
        <strain evidence="2">USNM1676648</strain>
        <tissue evidence="2">Polyp</tissue>
    </source>
</reference>
<accession>A0A9W9ZZI7</accession>
<comment type="caution">
    <text evidence="2">The sequence shown here is derived from an EMBL/GenBank/DDBJ whole genome shotgun (WGS) entry which is preliminary data.</text>
</comment>
<dbReference type="OrthoDB" id="6761697at2759"/>
<keyword evidence="1" id="KW-0175">Coiled coil</keyword>
<evidence type="ECO:0000313" key="3">
    <source>
        <dbReference type="Proteomes" id="UP001163046"/>
    </source>
</evidence>
<feature type="coiled-coil region" evidence="1">
    <location>
        <begin position="8"/>
        <end position="84"/>
    </location>
</feature>
<dbReference type="EMBL" id="MU825412">
    <property type="protein sequence ID" value="KAJ7390742.1"/>
    <property type="molecule type" value="Genomic_DNA"/>
</dbReference>
<name>A0A9W9ZZI7_9CNID</name>
<dbReference type="Proteomes" id="UP001163046">
    <property type="component" value="Unassembled WGS sequence"/>
</dbReference>
<organism evidence="2 3">
    <name type="scientific">Desmophyllum pertusum</name>
    <dbReference type="NCBI Taxonomy" id="174260"/>
    <lineage>
        <taxon>Eukaryota</taxon>
        <taxon>Metazoa</taxon>
        <taxon>Cnidaria</taxon>
        <taxon>Anthozoa</taxon>
        <taxon>Hexacorallia</taxon>
        <taxon>Scleractinia</taxon>
        <taxon>Caryophylliina</taxon>
        <taxon>Caryophylliidae</taxon>
        <taxon>Desmophyllum</taxon>
    </lineage>
</organism>
<dbReference type="Gene3D" id="6.10.250.3110">
    <property type="match status" value="1"/>
</dbReference>
<evidence type="ECO:0000256" key="1">
    <source>
        <dbReference type="SAM" id="Coils"/>
    </source>
</evidence>
<gene>
    <name evidence="2" type="ORF">OS493_022825</name>
</gene>
<proteinExistence type="predicted"/>
<dbReference type="SUPFAM" id="SSF90257">
    <property type="entry name" value="Myosin rod fragments"/>
    <property type="match status" value="1"/>
</dbReference>
<protein>
    <submittedName>
        <fullName evidence="2">Uncharacterized protein</fullName>
    </submittedName>
</protein>
<dbReference type="AlphaFoldDB" id="A0A9W9ZZI7"/>
<sequence length="116" mass="13456">MGDKSGLITAYTDNTNKLLEDNRALKEQYRELTKSLEFHVAEIEKLQKEKKALKKEVWSLKNALDETREEVDDMYDDLATAINQIDDLEQYTRKHNLEIHGIAKKRDENIADTSSS</sequence>
<keyword evidence="3" id="KW-1185">Reference proteome</keyword>
<evidence type="ECO:0000313" key="2">
    <source>
        <dbReference type="EMBL" id="KAJ7390742.1"/>
    </source>
</evidence>